<sequence>MFIRTMEMKIDKMKRNVEREGRREERWKVFESRIGHKLEDTELDERPSAMDFILRRHPSLMEDGLPPNTAGPRLPSPTSGKVSSPRGTGQPQNPYRSSRSSIFRLRETPATPGGYAAADGSGNTAGAIDLELGPVDTGRRIIDRRARGERVHAAIEEEVRTRASQDVVQDRVH</sequence>
<feature type="region of interest" description="Disordered" evidence="1">
    <location>
        <begin position="59"/>
        <end position="127"/>
    </location>
</feature>
<protein>
    <submittedName>
        <fullName evidence="2">Uncharacterized protein</fullName>
    </submittedName>
</protein>
<comment type="caution">
    <text evidence="2">The sequence shown here is derived from an EMBL/GenBank/DDBJ whole genome shotgun (WGS) entry which is preliminary data.</text>
</comment>
<organism evidence="2 3">
    <name type="scientific">Neurospora intermedia</name>
    <dbReference type="NCBI Taxonomy" id="5142"/>
    <lineage>
        <taxon>Eukaryota</taxon>
        <taxon>Fungi</taxon>
        <taxon>Dikarya</taxon>
        <taxon>Ascomycota</taxon>
        <taxon>Pezizomycotina</taxon>
        <taxon>Sordariomycetes</taxon>
        <taxon>Sordariomycetidae</taxon>
        <taxon>Sordariales</taxon>
        <taxon>Sordariaceae</taxon>
        <taxon>Neurospora</taxon>
    </lineage>
</organism>
<dbReference type="Proteomes" id="UP001451303">
    <property type="component" value="Unassembled WGS sequence"/>
</dbReference>
<feature type="compositionally biased region" description="Polar residues" evidence="1">
    <location>
        <begin position="76"/>
        <end position="101"/>
    </location>
</feature>
<accession>A0ABR3DEJ5</accession>
<reference evidence="2 3" key="1">
    <citation type="submission" date="2023-09" db="EMBL/GenBank/DDBJ databases">
        <title>Multi-omics analysis of a traditional fermented food reveals byproduct-associated fungal strains for waste-to-food upcycling.</title>
        <authorList>
            <consortium name="Lawrence Berkeley National Laboratory"/>
            <person name="Rekdal V.M."/>
            <person name="Villalobos-Escobedo J.M."/>
            <person name="Rodriguez-Valeron N."/>
            <person name="Garcia M.O."/>
            <person name="Vasquez D.P."/>
            <person name="Damayanti I."/>
            <person name="Sorensen P.M."/>
            <person name="Baidoo E.E."/>
            <person name="De Carvalho A.C."/>
            <person name="Riley R."/>
            <person name="Lipzen A."/>
            <person name="He G."/>
            <person name="Yan M."/>
            <person name="Haridas S."/>
            <person name="Daum C."/>
            <person name="Yoshinaga Y."/>
            <person name="Ng V."/>
            <person name="Grigoriev I.V."/>
            <person name="Munk R."/>
            <person name="Nuraida L."/>
            <person name="Wijaya C.H."/>
            <person name="Morales P.-C."/>
            <person name="Keasling J.D."/>
        </authorList>
    </citation>
    <scope>NUCLEOTIDE SEQUENCE [LARGE SCALE GENOMIC DNA]</scope>
    <source>
        <strain evidence="2 3">FGSC 2613</strain>
    </source>
</reference>
<evidence type="ECO:0000313" key="3">
    <source>
        <dbReference type="Proteomes" id="UP001451303"/>
    </source>
</evidence>
<keyword evidence="3" id="KW-1185">Reference proteome</keyword>
<dbReference type="EMBL" id="JAVLET010000004">
    <property type="protein sequence ID" value="KAL0471090.1"/>
    <property type="molecule type" value="Genomic_DNA"/>
</dbReference>
<gene>
    <name evidence="2" type="ORF">QR685DRAFT_525440</name>
</gene>
<name>A0ABR3DEJ5_NEUIN</name>
<proteinExistence type="predicted"/>
<evidence type="ECO:0000256" key="1">
    <source>
        <dbReference type="SAM" id="MobiDB-lite"/>
    </source>
</evidence>
<evidence type="ECO:0000313" key="2">
    <source>
        <dbReference type="EMBL" id="KAL0471090.1"/>
    </source>
</evidence>